<dbReference type="InterPro" id="IPR036249">
    <property type="entry name" value="Thioredoxin-like_sf"/>
</dbReference>
<dbReference type="InterPro" id="IPR050553">
    <property type="entry name" value="Thioredoxin_ResA/DsbE_sf"/>
</dbReference>
<gene>
    <name evidence="3" type="primary">ykuV</name>
    <name evidence="3" type="ORF">GCM10007096_10970</name>
</gene>
<accession>A0A8J2ZUZ1</accession>
<keyword evidence="4" id="KW-1185">Reference proteome</keyword>
<dbReference type="Pfam" id="PF00578">
    <property type="entry name" value="AhpC-TSA"/>
    <property type="match status" value="1"/>
</dbReference>
<dbReference type="InterPro" id="IPR013766">
    <property type="entry name" value="Thioredoxin_domain"/>
</dbReference>
<dbReference type="SUPFAM" id="SSF52833">
    <property type="entry name" value="Thioredoxin-like"/>
    <property type="match status" value="1"/>
</dbReference>
<dbReference type="PANTHER" id="PTHR42852">
    <property type="entry name" value="THIOL:DISULFIDE INTERCHANGE PROTEIN DSBE"/>
    <property type="match status" value="1"/>
</dbReference>
<reference evidence="3" key="2">
    <citation type="submission" date="2020-09" db="EMBL/GenBank/DDBJ databases">
        <authorList>
            <person name="Sun Q."/>
            <person name="Zhou Y."/>
        </authorList>
    </citation>
    <scope>NUCLEOTIDE SEQUENCE</scope>
    <source>
        <strain evidence="3">CGMCC 1.12777</strain>
    </source>
</reference>
<dbReference type="RefSeq" id="WP_188496396.1">
    <property type="nucleotide sequence ID" value="NZ_BMFV01000006.1"/>
</dbReference>
<dbReference type="GO" id="GO:0016209">
    <property type="term" value="F:antioxidant activity"/>
    <property type="evidence" value="ECO:0007669"/>
    <property type="project" value="InterPro"/>
</dbReference>
<evidence type="ECO:0000259" key="2">
    <source>
        <dbReference type="PROSITE" id="PS51352"/>
    </source>
</evidence>
<keyword evidence="1" id="KW-1015">Disulfide bond</keyword>
<reference evidence="3" key="1">
    <citation type="journal article" date="2014" name="Int. J. Syst. Evol. Microbiol.">
        <title>Complete genome sequence of Corynebacterium casei LMG S-19264T (=DSM 44701T), isolated from a smear-ripened cheese.</title>
        <authorList>
            <consortium name="US DOE Joint Genome Institute (JGI-PGF)"/>
            <person name="Walter F."/>
            <person name="Albersmeier A."/>
            <person name="Kalinowski J."/>
            <person name="Ruckert C."/>
        </authorList>
    </citation>
    <scope>NUCLEOTIDE SEQUENCE</scope>
    <source>
        <strain evidence="3">CGMCC 1.12777</strain>
    </source>
</reference>
<dbReference type="Gene3D" id="3.40.30.10">
    <property type="entry name" value="Glutaredoxin"/>
    <property type="match status" value="1"/>
</dbReference>
<dbReference type="Proteomes" id="UP000656813">
    <property type="component" value="Unassembled WGS sequence"/>
</dbReference>
<sequence>MRIREKMPAIPGAATWINHEVSREELIGEKPTLVHFWSVSCDICKEALPVINGFRDAFKNKLNLLAVHLPLSEEDLDIEQVKVIAKRYNITQPIFVDNRHQLTDAFANEYVPAYYLFDTEGRLRHYQAGEHRLKRLEKRVHRILEENKNGLF</sequence>
<protein>
    <submittedName>
        <fullName evidence="3">Thiol-disulfide oxidoreductase YkuV</fullName>
    </submittedName>
</protein>
<dbReference type="AlphaFoldDB" id="A0A8J2ZUZ1"/>
<proteinExistence type="predicted"/>
<evidence type="ECO:0000256" key="1">
    <source>
        <dbReference type="ARBA" id="ARBA00023157"/>
    </source>
</evidence>
<evidence type="ECO:0000313" key="3">
    <source>
        <dbReference type="EMBL" id="GGH78092.1"/>
    </source>
</evidence>
<dbReference type="InterPro" id="IPR000866">
    <property type="entry name" value="AhpC/TSA"/>
</dbReference>
<comment type="caution">
    <text evidence="3">The sequence shown here is derived from an EMBL/GenBank/DDBJ whole genome shotgun (WGS) entry which is preliminary data.</text>
</comment>
<dbReference type="CDD" id="cd02966">
    <property type="entry name" value="TlpA_like_family"/>
    <property type="match status" value="1"/>
</dbReference>
<dbReference type="GO" id="GO:0016491">
    <property type="term" value="F:oxidoreductase activity"/>
    <property type="evidence" value="ECO:0007669"/>
    <property type="project" value="InterPro"/>
</dbReference>
<organism evidence="3 4">
    <name type="scientific">Pullulanibacillus pueri</name>
    <dbReference type="NCBI Taxonomy" id="1437324"/>
    <lineage>
        <taxon>Bacteria</taxon>
        <taxon>Bacillati</taxon>
        <taxon>Bacillota</taxon>
        <taxon>Bacilli</taxon>
        <taxon>Bacillales</taxon>
        <taxon>Sporolactobacillaceae</taxon>
        <taxon>Pullulanibacillus</taxon>
    </lineage>
</organism>
<dbReference type="EMBL" id="BMFV01000006">
    <property type="protein sequence ID" value="GGH78092.1"/>
    <property type="molecule type" value="Genomic_DNA"/>
</dbReference>
<evidence type="ECO:0000313" key="4">
    <source>
        <dbReference type="Proteomes" id="UP000656813"/>
    </source>
</evidence>
<dbReference type="PROSITE" id="PS51352">
    <property type="entry name" value="THIOREDOXIN_2"/>
    <property type="match status" value="1"/>
</dbReference>
<name>A0A8J2ZUZ1_9BACL</name>
<dbReference type="PANTHER" id="PTHR42852:SF12">
    <property type="entry name" value="THIOL-DISULFIDE OXIDOREDUCTASE YKUV"/>
    <property type="match status" value="1"/>
</dbReference>
<feature type="domain" description="Thioredoxin" evidence="2">
    <location>
        <begin position="1"/>
        <end position="149"/>
    </location>
</feature>